<feature type="region of interest" description="Disordered" evidence="1">
    <location>
        <begin position="1"/>
        <end position="30"/>
    </location>
</feature>
<evidence type="ECO:0000256" key="1">
    <source>
        <dbReference type="SAM" id="MobiDB-lite"/>
    </source>
</evidence>
<dbReference type="Proteomes" id="UP001139485">
    <property type="component" value="Unassembled WGS sequence"/>
</dbReference>
<protein>
    <submittedName>
        <fullName evidence="2">DUF3500 domain-containing protein</fullName>
    </submittedName>
</protein>
<dbReference type="EMBL" id="JAMOIL010000017">
    <property type="protein sequence ID" value="MCM0621399.1"/>
    <property type="molecule type" value="Genomic_DNA"/>
</dbReference>
<reference evidence="2" key="1">
    <citation type="submission" date="2022-05" db="EMBL/GenBank/DDBJ databases">
        <authorList>
            <person name="Tuo L."/>
        </authorList>
    </citation>
    <scope>NUCLEOTIDE SEQUENCE</scope>
    <source>
        <strain evidence="2">BSK12Z-4</strain>
    </source>
</reference>
<feature type="compositionally biased region" description="Low complexity" evidence="1">
    <location>
        <begin position="73"/>
        <end position="90"/>
    </location>
</feature>
<dbReference type="Pfam" id="PF12006">
    <property type="entry name" value="DUF3500"/>
    <property type="match status" value="1"/>
</dbReference>
<feature type="compositionally biased region" description="Gly residues" evidence="1">
    <location>
        <begin position="91"/>
        <end position="104"/>
    </location>
</feature>
<dbReference type="RefSeq" id="WP_250827830.1">
    <property type="nucleotide sequence ID" value="NZ_JAMOIL010000017.1"/>
</dbReference>
<sequence>MTHDHPAHSTPHETVRALREEVEQGSDERDAFGHRLYAQGSRIHLRRRAFMNRLFATTGAVAFAGMLAACSDDSSTTSSDSASGAPSGAPTDGGGPGGDGGAPGGMNDTITDEFVGLTTDGTVIEDLYSIESTGVSTDAVVAAAAAWLASLSSDQQDEVTFDIDPADYTEDEFRMWSNVDGYQRQGLSLGDMTDEQKTLAMAILEAGMSADGFSSSDTIIKLNQYAGELIGNTDQFNEGLYWFTIMGTPSSTDPWGWQIDGHHLVVNYFVLGDQVVMTPTFMGSEPMQANFGTDSEYEGLSLFDAEFTAAIAMVNALDSDQQKVAIISSDKTGDDIKAVAFADNSEVAYEGLVATALDDDQREKLWTLTNLFVGNVDDGHAEIKMEQVKDHVDETYFCWIGGTDDDSVFYFRIQSPVIYIEFDCETPGPVGQGWGADNEVSRQHVHSITRTPNGNDYGKALLALHLALDH</sequence>
<comment type="caution">
    <text evidence="2">The sequence shown here is derived from an EMBL/GenBank/DDBJ whole genome shotgun (WGS) entry which is preliminary data.</text>
</comment>
<dbReference type="InterPro" id="IPR021889">
    <property type="entry name" value="DUF3500"/>
</dbReference>
<evidence type="ECO:0000313" key="2">
    <source>
        <dbReference type="EMBL" id="MCM0621399.1"/>
    </source>
</evidence>
<dbReference type="PANTHER" id="PTHR37489:SF1">
    <property type="entry name" value="DUF3500 DOMAIN-CONTAINING PROTEIN"/>
    <property type="match status" value="1"/>
</dbReference>
<name>A0A9X2IGB6_9ACTN</name>
<dbReference type="PANTHER" id="PTHR37489">
    <property type="entry name" value="DUF3500 DOMAIN-CONTAINING PROTEIN"/>
    <property type="match status" value="1"/>
</dbReference>
<keyword evidence="3" id="KW-1185">Reference proteome</keyword>
<gene>
    <name evidence="2" type="ORF">M8330_13975</name>
</gene>
<accession>A0A9X2IGB6</accession>
<organism evidence="2 3">
    <name type="scientific">Nocardioides bruguierae</name>
    <dbReference type="NCBI Taxonomy" id="2945102"/>
    <lineage>
        <taxon>Bacteria</taxon>
        <taxon>Bacillati</taxon>
        <taxon>Actinomycetota</taxon>
        <taxon>Actinomycetes</taxon>
        <taxon>Propionibacteriales</taxon>
        <taxon>Nocardioidaceae</taxon>
        <taxon>Nocardioides</taxon>
    </lineage>
</organism>
<feature type="region of interest" description="Disordered" evidence="1">
    <location>
        <begin position="73"/>
        <end position="112"/>
    </location>
</feature>
<proteinExistence type="predicted"/>
<dbReference type="AlphaFoldDB" id="A0A9X2IGB6"/>
<evidence type="ECO:0000313" key="3">
    <source>
        <dbReference type="Proteomes" id="UP001139485"/>
    </source>
</evidence>